<dbReference type="EMBL" id="VSSQ01093602">
    <property type="protein sequence ID" value="MPN38396.1"/>
    <property type="molecule type" value="Genomic_DNA"/>
</dbReference>
<feature type="transmembrane region" description="Helical" evidence="3">
    <location>
        <begin position="127"/>
        <end position="146"/>
    </location>
</feature>
<dbReference type="InterPro" id="IPR023298">
    <property type="entry name" value="ATPase_P-typ_TM_dom_sf"/>
</dbReference>
<keyword evidence="3" id="KW-0472">Membrane</keyword>
<dbReference type="InterPro" id="IPR050510">
    <property type="entry name" value="Cation_transp_ATPase_P-type"/>
</dbReference>
<dbReference type="AlphaFoldDB" id="A0A645HIF8"/>
<dbReference type="Gene3D" id="1.20.1110.10">
    <property type="entry name" value="Calcium-transporting ATPase, transmembrane domain"/>
    <property type="match status" value="1"/>
</dbReference>
<feature type="domain" description="Cation-transporting P-type ATPase C-terminal" evidence="4">
    <location>
        <begin position="1"/>
        <end position="181"/>
    </location>
</feature>
<dbReference type="PANTHER" id="PTHR43294">
    <property type="entry name" value="SODIUM/POTASSIUM-TRANSPORTING ATPASE SUBUNIT ALPHA"/>
    <property type="match status" value="1"/>
</dbReference>
<keyword evidence="3" id="KW-1133">Transmembrane helix</keyword>
<comment type="subcellular location">
    <subcellularLocation>
        <location evidence="1">Cell membrane</location>
        <topology evidence="1">Multi-pass membrane protein</topology>
    </subcellularLocation>
</comment>
<keyword evidence="3" id="KW-0812">Transmembrane</keyword>
<organism evidence="5">
    <name type="scientific">bioreactor metagenome</name>
    <dbReference type="NCBI Taxonomy" id="1076179"/>
    <lineage>
        <taxon>unclassified sequences</taxon>
        <taxon>metagenomes</taxon>
        <taxon>ecological metagenomes</taxon>
    </lineage>
</organism>
<feature type="transmembrane region" description="Helical" evidence="3">
    <location>
        <begin position="161"/>
        <end position="181"/>
    </location>
</feature>
<evidence type="ECO:0000256" key="2">
    <source>
        <dbReference type="ARBA" id="ARBA00022475"/>
    </source>
</evidence>
<evidence type="ECO:0000259" key="4">
    <source>
        <dbReference type="Pfam" id="PF00689"/>
    </source>
</evidence>
<dbReference type="SUPFAM" id="SSF81665">
    <property type="entry name" value="Calcium ATPase, transmembrane domain M"/>
    <property type="match status" value="1"/>
</dbReference>
<evidence type="ECO:0000256" key="3">
    <source>
        <dbReference type="SAM" id="Phobius"/>
    </source>
</evidence>
<name>A0A645HIF8_9ZZZZ</name>
<feature type="transmembrane region" description="Helical" evidence="3">
    <location>
        <begin position="48"/>
        <end position="67"/>
    </location>
</feature>
<proteinExistence type="predicted"/>
<feature type="transmembrane region" description="Helical" evidence="3">
    <location>
        <begin position="87"/>
        <end position="107"/>
    </location>
</feature>
<protein>
    <submittedName>
        <fullName evidence="5">Calcium-transporting ATPase</fullName>
    </submittedName>
</protein>
<reference evidence="5" key="1">
    <citation type="submission" date="2019-08" db="EMBL/GenBank/DDBJ databases">
        <authorList>
            <person name="Kucharzyk K."/>
            <person name="Murdoch R.W."/>
            <person name="Higgins S."/>
            <person name="Loffler F."/>
        </authorList>
    </citation>
    <scope>NUCLEOTIDE SEQUENCE</scope>
</reference>
<gene>
    <name evidence="5" type="primary">yloB_11</name>
    <name evidence="5" type="ORF">SDC9_185920</name>
</gene>
<accession>A0A645HIF8</accession>
<evidence type="ECO:0000313" key="5">
    <source>
        <dbReference type="EMBL" id="MPN38396.1"/>
    </source>
</evidence>
<keyword evidence="2" id="KW-1003">Cell membrane</keyword>
<dbReference type="GO" id="GO:0005886">
    <property type="term" value="C:plasma membrane"/>
    <property type="evidence" value="ECO:0007669"/>
    <property type="project" value="UniProtKB-SubCell"/>
</dbReference>
<sequence length="192" mass="21404">MHILSIDLGTDMVPALGLGAELPEQGIMQRAPRKLSDHIITKKLMVRAYLYLGLIQSAIAMLAFYFAYWTNGYWGQLIDLPDSGPVYQTAVSMALAAVVMTQIGNVLTQRSEHSSVFSIRFFNNPFIFIGILSEIVILLAILYVPALQGFIGTTGLSGNEWLFLICISPSLLIIDEIRKILRHRRGSKYLSK</sequence>
<dbReference type="InterPro" id="IPR006068">
    <property type="entry name" value="ATPase_P-typ_cation-transptr_C"/>
</dbReference>
<dbReference type="Pfam" id="PF00689">
    <property type="entry name" value="Cation_ATPase_C"/>
    <property type="match status" value="1"/>
</dbReference>
<dbReference type="PANTHER" id="PTHR43294:SF21">
    <property type="entry name" value="CATION TRANSPORTING ATPASE"/>
    <property type="match status" value="1"/>
</dbReference>
<comment type="caution">
    <text evidence="5">The sequence shown here is derived from an EMBL/GenBank/DDBJ whole genome shotgun (WGS) entry which is preliminary data.</text>
</comment>
<evidence type="ECO:0000256" key="1">
    <source>
        <dbReference type="ARBA" id="ARBA00004651"/>
    </source>
</evidence>